<name>A0A7J4JM36_9ARCH</name>
<dbReference type="AlphaFoldDB" id="A0A7J4JM36"/>
<dbReference type="SUPFAM" id="SSF52317">
    <property type="entry name" value="Class I glutamine amidotransferase-like"/>
    <property type="match status" value="1"/>
</dbReference>
<evidence type="ECO:0008006" key="4">
    <source>
        <dbReference type="Google" id="ProtNLM"/>
    </source>
</evidence>
<proteinExistence type="predicted"/>
<sequence>MPPAGGGGYFPEPDWKSRIAYNLEGLIPLILILIIAFFLAVKFNIVSSSTPFVGPIANVFGVGSSPVKLLIIGKSSPEVIDVLNKNPDLVVYRMKSPHELERNPKEQISQYDVVMLDQSQEADKAISRRLGDALNSWVKGGGNLVTVMDSGIRRTGLGGQVAFDVVGWQGTIGDVVPVSCDRVGEGQLACENKIIVRGKLTRQIESHAIMSGIEVAPPQEGAFFLLETFDVTPTGTEVAYVSEARGIDSFPGIVEKKMVVGKSVYFNYNPGITQTILENTLKYMRKAI</sequence>
<evidence type="ECO:0000313" key="2">
    <source>
        <dbReference type="EMBL" id="HIH16326.1"/>
    </source>
</evidence>
<protein>
    <recommendedName>
        <fullName evidence="4">DUF4350 domain-containing protein</fullName>
    </recommendedName>
</protein>
<dbReference type="Proteomes" id="UP000564964">
    <property type="component" value="Unassembled WGS sequence"/>
</dbReference>
<gene>
    <name evidence="2" type="ORF">HA252_02895</name>
</gene>
<keyword evidence="1" id="KW-1133">Transmembrane helix</keyword>
<feature type="transmembrane region" description="Helical" evidence="1">
    <location>
        <begin position="20"/>
        <end position="41"/>
    </location>
</feature>
<reference evidence="3" key="1">
    <citation type="journal article" date="2020" name="bioRxiv">
        <title>A rank-normalized archaeal taxonomy based on genome phylogeny resolves widespread incomplete and uneven classifications.</title>
        <authorList>
            <person name="Rinke C."/>
            <person name="Chuvochina M."/>
            <person name="Mussig A.J."/>
            <person name="Chaumeil P.-A."/>
            <person name="Waite D.W."/>
            <person name="Whitman W.B."/>
            <person name="Parks D.H."/>
            <person name="Hugenholtz P."/>
        </authorList>
    </citation>
    <scope>NUCLEOTIDE SEQUENCE [LARGE SCALE GENOMIC DNA]</scope>
</reference>
<evidence type="ECO:0000256" key="1">
    <source>
        <dbReference type="SAM" id="Phobius"/>
    </source>
</evidence>
<evidence type="ECO:0000313" key="3">
    <source>
        <dbReference type="Proteomes" id="UP000564964"/>
    </source>
</evidence>
<dbReference type="Gene3D" id="3.40.50.880">
    <property type="match status" value="1"/>
</dbReference>
<dbReference type="EMBL" id="DUGH01000071">
    <property type="protein sequence ID" value="HIH16326.1"/>
    <property type="molecule type" value="Genomic_DNA"/>
</dbReference>
<keyword evidence="1" id="KW-0812">Transmembrane</keyword>
<dbReference type="InterPro" id="IPR029062">
    <property type="entry name" value="Class_I_gatase-like"/>
</dbReference>
<comment type="caution">
    <text evidence="2">The sequence shown here is derived from an EMBL/GenBank/DDBJ whole genome shotgun (WGS) entry which is preliminary data.</text>
</comment>
<accession>A0A7J4JM36</accession>
<organism evidence="2 3">
    <name type="scientific">Candidatus Iainarchaeum sp</name>
    <dbReference type="NCBI Taxonomy" id="3101447"/>
    <lineage>
        <taxon>Archaea</taxon>
        <taxon>Candidatus Iainarchaeota</taxon>
        <taxon>Candidatus Iainarchaeia</taxon>
        <taxon>Candidatus Iainarchaeales</taxon>
        <taxon>Candidatus Iainarchaeaceae</taxon>
        <taxon>Candidatus Iainarchaeum</taxon>
    </lineage>
</organism>
<keyword evidence="1" id="KW-0472">Membrane</keyword>